<name>A0ABU5HKF4_9BACE</name>
<sequence>MKKSIFIVFVTLILASSCVEKTGYYSNGEEDTISLICDNTWASEKIVDDEGNTHYTVYKLEKNGTYIRKFISIDTDGKVNENSITGRWSFYDPSSKTIYFGDDHYWDIEELTTKKFAVYDRWGEYGQIHMSREYLELTPLK</sequence>
<evidence type="ECO:0000313" key="1">
    <source>
        <dbReference type="EMBL" id="MDY7256681.1"/>
    </source>
</evidence>
<evidence type="ECO:0000313" key="2">
    <source>
        <dbReference type="Proteomes" id="UP001292913"/>
    </source>
</evidence>
<evidence type="ECO:0008006" key="3">
    <source>
        <dbReference type="Google" id="ProtNLM"/>
    </source>
</evidence>
<accession>A0ABU5HKF4</accession>
<comment type="caution">
    <text evidence="1">The sequence shown here is derived from an EMBL/GenBank/DDBJ whole genome shotgun (WGS) entry which is preliminary data.</text>
</comment>
<dbReference type="PROSITE" id="PS51257">
    <property type="entry name" value="PROKAR_LIPOPROTEIN"/>
    <property type="match status" value="1"/>
</dbReference>
<keyword evidence="2" id="KW-1185">Reference proteome</keyword>
<dbReference type="Proteomes" id="UP001292913">
    <property type="component" value="Unassembled WGS sequence"/>
</dbReference>
<protein>
    <recommendedName>
        <fullName evidence="3">Lipoprotein</fullName>
    </recommendedName>
</protein>
<reference evidence="1 2" key="1">
    <citation type="submission" date="2023-04" db="EMBL/GenBank/DDBJ databases">
        <title>Bacteroides pacosi sp. nov., isolated from the fecal material of an alpaca.</title>
        <authorList>
            <person name="Miller S."/>
            <person name="Hendry M."/>
            <person name="King J."/>
            <person name="Sankaranarayanan K."/>
            <person name="Lawson P.A."/>
        </authorList>
    </citation>
    <scope>NUCLEOTIDE SEQUENCE [LARGE SCALE GENOMIC DNA]</scope>
    <source>
        <strain evidence="1 2">A2-P53</strain>
    </source>
</reference>
<proteinExistence type="predicted"/>
<dbReference type="EMBL" id="JARZAK010000001">
    <property type="protein sequence ID" value="MDY7256681.1"/>
    <property type="molecule type" value="Genomic_DNA"/>
</dbReference>
<dbReference type="RefSeq" id="WP_099147469.1">
    <property type="nucleotide sequence ID" value="NZ_JARZAK010000001.1"/>
</dbReference>
<gene>
    <name evidence="1" type="ORF">QHG74_03020</name>
</gene>
<organism evidence="1 2">
    <name type="scientific">Bacteroides vicugnae</name>
    <dbReference type="NCBI Taxonomy" id="3037989"/>
    <lineage>
        <taxon>Bacteria</taxon>
        <taxon>Pseudomonadati</taxon>
        <taxon>Bacteroidota</taxon>
        <taxon>Bacteroidia</taxon>
        <taxon>Bacteroidales</taxon>
        <taxon>Bacteroidaceae</taxon>
        <taxon>Bacteroides</taxon>
    </lineage>
</organism>